<dbReference type="InterPro" id="IPR014001">
    <property type="entry name" value="Helicase_ATP-bd"/>
</dbReference>
<dbReference type="Gene3D" id="2.40.50.140">
    <property type="entry name" value="Nucleic acid-binding proteins"/>
    <property type="match status" value="1"/>
</dbReference>
<dbReference type="InterPro" id="IPR011545">
    <property type="entry name" value="DEAD/DEAH_box_helicase_dom"/>
</dbReference>
<comment type="catalytic activity">
    <reaction evidence="12 15">
        <text>Couples ATP hydrolysis with the unwinding of duplex DNA by translocating in the 3'-5' direction.</text>
        <dbReference type="EC" id="5.6.2.4"/>
    </reaction>
</comment>
<dbReference type="Pfam" id="PF00270">
    <property type="entry name" value="DEAD"/>
    <property type="match status" value="1"/>
</dbReference>
<organism evidence="18 19">
    <name type="scientific">Candidatus Solincola sediminis</name>
    <dbReference type="NCBI Taxonomy" id="1797199"/>
    <lineage>
        <taxon>Bacteria</taxon>
        <taxon>Bacillati</taxon>
        <taxon>Actinomycetota</taxon>
        <taxon>Candidatus Geothermincolia</taxon>
        <taxon>Candidatus Geothermincolales</taxon>
        <taxon>Candidatus Geothermincolaceae</taxon>
        <taxon>Candidatus Solincola</taxon>
    </lineage>
</organism>
<dbReference type="GO" id="GO:0043138">
    <property type="term" value="F:3'-5' DNA helicase activity"/>
    <property type="evidence" value="ECO:0007669"/>
    <property type="project" value="UniProtKB-EC"/>
</dbReference>
<dbReference type="InterPro" id="IPR004609">
    <property type="entry name" value="ATP-dep_DNA_helicase_RecG"/>
</dbReference>
<evidence type="ECO:0000313" key="18">
    <source>
        <dbReference type="EMBL" id="OFW55756.1"/>
    </source>
</evidence>
<dbReference type="NCBIfam" id="NF008168">
    <property type="entry name" value="PRK10917.2-2"/>
    <property type="match status" value="1"/>
</dbReference>
<dbReference type="Pfam" id="PF19833">
    <property type="entry name" value="RecG_dom3_C"/>
    <property type="match status" value="1"/>
</dbReference>
<dbReference type="Gene3D" id="3.40.50.300">
    <property type="entry name" value="P-loop containing nucleotide triphosphate hydrolases"/>
    <property type="match status" value="2"/>
</dbReference>
<dbReference type="GO" id="GO:0006281">
    <property type="term" value="P:DNA repair"/>
    <property type="evidence" value="ECO:0007669"/>
    <property type="project" value="UniProtKB-UniRule"/>
</dbReference>
<dbReference type="GO" id="GO:0006310">
    <property type="term" value="P:DNA recombination"/>
    <property type="evidence" value="ECO:0007669"/>
    <property type="project" value="UniProtKB-UniRule"/>
</dbReference>
<evidence type="ECO:0000259" key="17">
    <source>
        <dbReference type="PROSITE" id="PS51194"/>
    </source>
</evidence>
<evidence type="ECO:0000256" key="15">
    <source>
        <dbReference type="RuleBase" id="RU363016"/>
    </source>
</evidence>
<keyword evidence="5 15" id="KW-0378">Hydrolase</keyword>
<gene>
    <name evidence="18" type="ORF">A2Y75_05970</name>
</gene>
<evidence type="ECO:0000256" key="7">
    <source>
        <dbReference type="ARBA" id="ARBA00022840"/>
    </source>
</evidence>
<dbReference type="PROSITE" id="PS51194">
    <property type="entry name" value="HELICASE_CTER"/>
    <property type="match status" value="1"/>
</dbReference>
<keyword evidence="11" id="KW-0413">Isomerase</keyword>
<evidence type="ECO:0000256" key="2">
    <source>
        <dbReference type="ARBA" id="ARBA00017846"/>
    </source>
</evidence>
<keyword evidence="4 15" id="KW-0227">DNA damage</keyword>
<dbReference type="SMART" id="SM00490">
    <property type="entry name" value="HELICc"/>
    <property type="match status" value="1"/>
</dbReference>
<dbReference type="EMBL" id="MELK01000052">
    <property type="protein sequence ID" value="OFW55756.1"/>
    <property type="molecule type" value="Genomic_DNA"/>
</dbReference>
<dbReference type="GO" id="GO:0003677">
    <property type="term" value="F:DNA binding"/>
    <property type="evidence" value="ECO:0007669"/>
    <property type="project" value="UniProtKB-KW"/>
</dbReference>
<keyword evidence="10 15" id="KW-0234">DNA repair</keyword>
<dbReference type="InterPro" id="IPR033454">
    <property type="entry name" value="RecG_wedge"/>
</dbReference>
<comment type="similarity">
    <text evidence="1 15">Belongs to the helicase family. RecG subfamily.</text>
</comment>
<dbReference type="InterPro" id="IPR027417">
    <property type="entry name" value="P-loop_NTPase"/>
</dbReference>
<dbReference type="Pfam" id="PF17191">
    <property type="entry name" value="RecG_wedge"/>
    <property type="match status" value="1"/>
</dbReference>
<keyword evidence="3 15" id="KW-0547">Nucleotide-binding</keyword>
<dbReference type="InterPro" id="IPR012340">
    <property type="entry name" value="NA-bd_OB-fold"/>
</dbReference>
<dbReference type="STRING" id="1797197.A2Y75_05970"/>
<evidence type="ECO:0000256" key="4">
    <source>
        <dbReference type="ARBA" id="ARBA00022763"/>
    </source>
</evidence>
<evidence type="ECO:0000256" key="14">
    <source>
        <dbReference type="ARBA" id="ARBA00048988"/>
    </source>
</evidence>
<reference evidence="18 19" key="1">
    <citation type="journal article" date="2016" name="Nat. Commun.">
        <title>Thousands of microbial genomes shed light on interconnected biogeochemical processes in an aquifer system.</title>
        <authorList>
            <person name="Anantharaman K."/>
            <person name="Brown C.T."/>
            <person name="Hug L.A."/>
            <person name="Sharon I."/>
            <person name="Castelle C.J."/>
            <person name="Probst A.J."/>
            <person name="Thomas B.C."/>
            <person name="Singh A."/>
            <person name="Wilkins M.J."/>
            <person name="Karaoz U."/>
            <person name="Brodie E.L."/>
            <person name="Williams K.H."/>
            <person name="Hubbard S.S."/>
            <person name="Banfield J.F."/>
        </authorList>
    </citation>
    <scope>NUCLEOTIDE SEQUENCE [LARGE SCALE GENOMIC DNA]</scope>
</reference>
<dbReference type="InterPro" id="IPR047112">
    <property type="entry name" value="RecG/Mfd"/>
</dbReference>
<keyword evidence="9 15" id="KW-0233">DNA recombination</keyword>
<feature type="domain" description="Helicase ATP-binding" evidence="16">
    <location>
        <begin position="277"/>
        <end position="439"/>
    </location>
</feature>
<comment type="catalytic activity">
    <reaction evidence="14 15">
        <text>ATP + H2O = ADP + phosphate + H(+)</text>
        <dbReference type="Rhea" id="RHEA:13065"/>
        <dbReference type="ChEBI" id="CHEBI:15377"/>
        <dbReference type="ChEBI" id="CHEBI:15378"/>
        <dbReference type="ChEBI" id="CHEBI:30616"/>
        <dbReference type="ChEBI" id="CHEBI:43474"/>
        <dbReference type="ChEBI" id="CHEBI:456216"/>
        <dbReference type="EC" id="5.6.2.4"/>
    </reaction>
</comment>
<dbReference type="GO" id="GO:0005524">
    <property type="term" value="F:ATP binding"/>
    <property type="evidence" value="ECO:0007669"/>
    <property type="project" value="UniProtKB-KW"/>
</dbReference>
<dbReference type="AlphaFoldDB" id="A0A1F2WFY6"/>
<keyword evidence="8" id="KW-0238">DNA-binding</keyword>
<dbReference type="Proteomes" id="UP000177876">
    <property type="component" value="Unassembled WGS sequence"/>
</dbReference>
<evidence type="ECO:0000259" key="16">
    <source>
        <dbReference type="PROSITE" id="PS51192"/>
    </source>
</evidence>
<dbReference type="EC" id="5.6.2.4" evidence="13 15"/>
<accession>A0A1F2WFY6</accession>
<evidence type="ECO:0000256" key="12">
    <source>
        <dbReference type="ARBA" id="ARBA00034617"/>
    </source>
</evidence>
<evidence type="ECO:0000256" key="5">
    <source>
        <dbReference type="ARBA" id="ARBA00022801"/>
    </source>
</evidence>
<dbReference type="GO" id="GO:0016887">
    <property type="term" value="F:ATP hydrolysis activity"/>
    <property type="evidence" value="ECO:0007669"/>
    <property type="project" value="RHEA"/>
</dbReference>
<sequence length="690" mass="77239">MLDAGVGEIKGVGKTFLHYLQSMGINTIEDLLYHFPRRYLDRRKLSRIGDIKIGEDATVVGTVRSTDLNRISRNRTITSVAIYDGSAYLYGTWFNQPYHLDRLQPGTEVVFSGKVQFRLGRLQMINPAYDILEDQTEVGRKTLHTGRIIPLHPASQKLSAAMLRRVIMRCLEHCGEIPDHLPMDIRLIRGYPSRTQALREMHFPGSLGRLNRARQRMAYDELLVMQVALALRRRHFRMTTTGIAHEQPGSLIRSFKKALPFALTKAQERAFSEIASDMSLSYPMNRLMQGEVGSGKTVVALLALLLSKESGHQGALMAPTEVLAEQHFRNLTNLLPGALDLRVEILTGNTPAARRKEILEAARSGELDIMLGTHALIQEDVEFKSLSLIVVDEQQRFGLRQRMLLKEKGDYPDTLIMTATPIPRTLSLTLYGDLEVSAIDEIPSGRAGTATIAAGPEGRHSAYDRIRSELEAGRQAFVVCPLVDASPAVEAKAAEKEAKDLKKVFPEFTIGLLHGQMAKSEKDEVMEGFRECTVQLLVSTTVIEVGIDIPNATVMMVENADRFGLSQLHQLRGRVGRGEYKSHAIFIFDGESEESKSRMRAISRIEDGFELAEADLQIRGEGSLFGTRQSGMPDLRVARLIKDFNLLLKARADAFEIVEKDPGLEDPRHCLLRFEVGRRFGESLDWLFHA</sequence>
<proteinExistence type="inferred from homology"/>
<dbReference type="PANTHER" id="PTHR47964:SF1">
    <property type="entry name" value="ATP-DEPENDENT DNA HELICASE HOMOLOG RECG, CHLOROPLASTIC"/>
    <property type="match status" value="1"/>
</dbReference>
<keyword evidence="6 15" id="KW-0347">Helicase</keyword>
<evidence type="ECO:0000256" key="10">
    <source>
        <dbReference type="ARBA" id="ARBA00023204"/>
    </source>
</evidence>
<feature type="domain" description="Helicase C-terminal" evidence="17">
    <location>
        <begin position="472"/>
        <end position="622"/>
    </location>
</feature>
<dbReference type="SUPFAM" id="SSF50249">
    <property type="entry name" value="Nucleic acid-binding proteins"/>
    <property type="match status" value="1"/>
</dbReference>
<evidence type="ECO:0000256" key="11">
    <source>
        <dbReference type="ARBA" id="ARBA00023235"/>
    </source>
</evidence>
<evidence type="ECO:0000256" key="3">
    <source>
        <dbReference type="ARBA" id="ARBA00022741"/>
    </source>
</evidence>
<dbReference type="CDD" id="cd17992">
    <property type="entry name" value="DEXHc_RecG"/>
    <property type="match status" value="1"/>
</dbReference>
<dbReference type="NCBIfam" id="TIGR00643">
    <property type="entry name" value="recG"/>
    <property type="match status" value="1"/>
</dbReference>
<comment type="caution">
    <text evidence="18">The sequence shown here is derived from an EMBL/GenBank/DDBJ whole genome shotgun (WGS) entry which is preliminary data.</text>
</comment>
<dbReference type="Pfam" id="PF00271">
    <property type="entry name" value="Helicase_C"/>
    <property type="match status" value="1"/>
</dbReference>
<dbReference type="NCBIfam" id="NF008165">
    <property type="entry name" value="PRK10917.1-3"/>
    <property type="match status" value="1"/>
</dbReference>
<protein>
    <recommendedName>
        <fullName evidence="2 15">ATP-dependent DNA helicase RecG</fullName>
        <ecNumber evidence="13 15">5.6.2.4</ecNumber>
    </recommendedName>
</protein>
<dbReference type="PANTHER" id="PTHR47964">
    <property type="entry name" value="ATP-DEPENDENT DNA HELICASE HOMOLOG RECG, CHLOROPLASTIC"/>
    <property type="match status" value="1"/>
</dbReference>
<comment type="function">
    <text evidence="15">Plays a critical role in recombination and DNA repair. Helps process Holliday junction intermediates to mature products by catalyzing branch migration. Has replication fork regression activity, unwinds stalled or blocked replication forks to make a HJ that can be resolved. Has a DNA unwinding activity characteristic of a DNA helicase with 3'-5' polarity.</text>
</comment>
<evidence type="ECO:0000256" key="9">
    <source>
        <dbReference type="ARBA" id="ARBA00023172"/>
    </source>
</evidence>
<evidence type="ECO:0000256" key="13">
    <source>
        <dbReference type="ARBA" id="ARBA00034808"/>
    </source>
</evidence>
<evidence type="ECO:0000313" key="19">
    <source>
        <dbReference type="Proteomes" id="UP000177876"/>
    </source>
</evidence>
<dbReference type="InterPro" id="IPR001650">
    <property type="entry name" value="Helicase_C-like"/>
</dbReference>
<name>A0A1F2WFY6_9ACTN</name>
<keyword evidence="7 15" id="KW-0067">ATP-binding</keyword>
<evidence type="ECO:0000256" key="6">
    <source>
        <dbReference type="ARBA" id="ARBA00022806"/>
    </source>
</evidence>
<dbReference type="InterPro" id="IPR045562">
    <property type="entry name" value="RecG_dom3_C"/>
</dbReference>
<evidence type="ECO:0000256" key="8">
    <source>
        <dbReference type="ARBA" id="ARBA00023125"/>
    </source>
</evidence>
<dbReference type="SUPFAM" id="SSF52540">
    <property type="entry name" value="P-loop containing nucleoside triphosphate hydrolases"/>
    <property type="match status" value="2"/>
</dbReference>
<dbReference type="SMART" id="SM00487">
    <property type="entry name" value="DEXDc"/>
    <property type="match status" value="1"/>
</dbReference>
<dbReference type="PROSITE" id="PS51192">
    <property type="entry name" value="HELICASE_ATP_BIND_1"/>
    <property type="match status" value="1"/>
</dbReference>
<dbReference type="CDD" id="cd04488">
    <property type="entry name" value="RecG_wedge_OBF"/>
    <property type="match status" value="1"/>
</dbReference>
<evidence type="ECO:0000256" key="1">
    <source>
        <dbReference type="ARBA" id="ARBA00007504"/>
    </source>
</evidence>